<sequence length="54" mass="6306">MKKKEIRKALEGGTPFSSLYSLLPSGQKEKFKQFAAAFGFTERQVRERLRKETR</sequence>
<proteinExistence type="predicted"/>
<dbReference type="EMBL" id="CP043529">
    <property type="protein sequence ID" value="QEW38580.1"/>
    <property type="molecule type" value="Genomic_DNA"/>
</dbReference>
<evidence type="ECO:0000313" key="4">
    <source>
        <dbReference type="Proteomes" id="UP000524321"/>
    </source>
</evidence>
<gene>
    <name evidence="1" type="ORF">HUV05_09645</name>
    <name evidence="2" type="ORF">VIC01_04224</name>
</gene>
<protein>
    <submittedName>
        <fullName evidence="2">Uncharacterized protein</fullName>
    </submittedName>
</protein>
<dbReference type="EMBL" id="JABWDJ010000031">
    <property type="protein sequence ID" value="NVB73778.1"/>
    <property type="molecule type" value="Genomic_DNA"/>
</dbReference>
<reference evidence="1 4" key="2">
    <citation type="submission" date="2020-04" db="EMBL/GenBank/DDBJ databases">
        <authorList>
            <person name="Pieper L."/>
        </authorList>
    </citation>
    <scope>NUCLEOTIDE SEQUENCE [LARGE SCALE GENOMIC DNA]</scope>
    <source>
        <strain evidence="1 4">B33</strain>
    </source>
</reference>
<reference evidence="1 4" key="3">
    <citation type="submission" date="2020-07" db="EMBL/GenBank/DDBJ databases">
        <title>Bacterial metabolism rescues the inhibition of intestinal drug absorption by food and drug additives.</title>
        <authorList>
            <person name="Zou L."/>
            <person name="Spanogiannopoulos P."/>
            <person name="Chien H.-C."/>
            <person name="Pieper L.M."/>
            <person name="Cai W."/>
            <person name="Khuri N."/>
            <person name="Pottel J."/>
            <person name="Vora B."/>
            <person name="Ni Z."/>
            <person name="Tsakalozou E."/>
            <person name="Zhang W."/>
            <person name="Shoichet B.K."/>
            <person name="Giacomini K.M."/>
            <person name="Turnbaugh P.J."/>
        </authorList>
    </citation>
    <scope>NUCLEOTIDE SEQUENCE [LARGE SCALE GENOMIC DNA]</scope>
    <source>
        <strain evidence="1 4">B33</strain>
    </source>
</reference>
<evidence type="ECO:0000313" key="1">
    <source>
        <dbReference type="EMBL" id="NVB73778.1"/>
    </source>
</evidence>
<dbReference type="AlphaFoldDB" id="A0A5P3AZA4"/>
<dbReference type="Proteomes" id="UP000326091">
    <property type="component" value="Chromosome"/>
</dbReference>
<accession>A0A5P3AZA4</accession>
<evidence type="ECO:0000313" key="3">
    <source>
        <dbReference type="Proteomes" id="UP000326091"/>
    </source>
</evidence>
<dbReference type="Proteomes" id="UP000524321">
    <property type="component" value="Unassembled WGS sequence"/>
</dbReference>
<organism evidence="2 3">
    <name type="scientific">Phocaeicola vulgatus</name>
    <name type="common">Bacteroides vulgatus</name>
    <dbReference type="NCBI Taxonomy" id="821"/>
    <lineage>
        <taxon>Bacteria</taxon>
        <taxon>Pseudomonadati</taxon>
        <taxon>Bacteroidota</taxon>
        <taxon>Bacteroidia</taxon>
        <taxon>Bacteroidales</taxon>
        <taxon>Bacteroidaceae</taxon>
        <taxon>Phocaeicola</taxon>
    </lineage>
</organism>
<reference evidence="2 3" key="1">
    <citation type="submission" date="2019-09" db="EMBL/GenBank/DDBJ databases">
        <title>Commensal-derived Metabolites Govern Vibrio cholerae Pathogenesis in Host.</title>
        <authorList>
            <person name="Yoon S.S."/>
            <person name="Yoon M.Y."/>
        </authorList>
    </citation>
    <scope>NUCLEOTIDE SEQUENCE [LARGE SCALE GENOMIC DNA]</scope>
    <source>
        <strain evidence="2 3">VIC01</strain>
    </source>
</reference>
<evidence type="ECO:0000313" key="2">
    <source>
        <dbReference type="EMBL" id="QEW38580.1"/>
    </source>
</evidence>
<name>A0A5P3AZA4_PHOVU</name>
<dbReference type="RefSeq" id="WP_007847390.1">
    <property type="nucleotide sequence ID" value="NZ_CACRTA010000013.1"/>
</dbReference>